<dbReference type="GO" id="GO:0051539">
    <property type="term" value="F:4 iron, 4 sulfur cluster binding"/>
    <property type="evidence" value="ECO:0007669"/>
    <property type="project" value="UniProtKB-UniRule"/>
</dbReference>
<keyword evidence="8 11" id="KW-0411">Iron-sulfur</keyword>
<evidence type="ECO:0000256" key="12">
    <source>
        <dbReference type="RuleBase" id="RU366059"/>
    </source>
</evidence>
<keyword evidence="15" id="KW-1185">Reference proteome</keyword>
<accession>A0A2P6MGG9</accession>
<dbReference type="InterPro" id="IPR002912">
    <property type="entry name" value="ACT_dom"/>
</dbReference>
<dbReference type="InterPro" id="IPR045865">
    <property type="entry name" value="ACT-like_dom_sf"/>
</dbReference>
<evidence type="ECO:0000256" key="7">
    <source>
        <dbReference type="ARBA" id="ARBA00023004"/>
    </source>
</evidence>
<evidence type="ECO:0000256" key="3">
    <source>
        <dbReference type="ARBA" id="ARBA00008636"/>
    </source>
</evidence>
<sequence>MKYRSVFDIIGPVMIGPSSSHTAGAARIGLVARQMFRRSPSRAVFHLYGSFAKTYRGHGTDAALLGGVLGFDTSDERIRTSRQEADKEGLQYEFIEEDEVSLHPNTVMIELSEGEETMTLEGISIGGGKVDITKWNGFDLHLSGNHPALLIVHEDRYGAVAAVADILADAEVNIGQMQVSRKEKGKEALMVIEVDQNVSAGLIQKMEQVPQCRQVTKIHE</sequence>
<dbReference type="RefSeq" id="WP_105959530.1">
    <property type="nucleotide sequence ID" value="NZ_PVNS01000009.1"/>
</dbReference>
<dbReference type="FunFam" id="3.30.1330.90:FF:000004">
    <property type="entry name" value="L-serine dehydratase, iron-sulfur-dependent subunit beta"/>
    <property type="match status" value="1"/>
</dbReference>
<comment type="cofactor">
    <cofactor evidence="1 12">
        <name>[4Fe-4S] cluster</name>
        <dbReference type="ChEBI" id="CHEBI:49883"/>
    </cofactor>
</comment>
<evidence type="ECO:0000256" key="1">
    <source>
        <dbReference type="ARBA" id="ARBA00001966"/>
    </source>
</evidence>
<dbReference type="PANTHER" id="PTHR30182">
    <property type="entry name" value="L-SERINE DEHYDRATASE"/>
    <property type="match status" value="1"/>
</dbReference>
<protein>
    <recommendedName>
        <fullName evidence="11">L-serine deaminase</fullName>
    </recommendedName>
</protein>
<comment type="catalytic activity">
    <reaction evidence="10 11 12">
        <text>L-serine = pyruvate + NH4(+)</text>
        <dbReference type="Rhea" id="RHEA:19169"/>
        <dbReference type="ChEBI" id="CHEBI:15361"/>
        <dbReference type="ChEBI" id="CHEBI:28938"/>
        <dbReference type="ChEBI" id="CHEBI:33384"/>
        <dbReference type="EC" id="4.3.1.17"/>
    </reaction>
</comment>
<dbReference type="PIRSF" id="PIRSF036692">
    <property type="entry name" value="SDH_B"/>
    <property type="match status" value="1"/>
</dbReference>
<evidence type="ECO:0000256" key="8">
    <source>
        <dbReference type="ARBA" id="ARBA00023014"/>
    </source>
</evidence>
<dbReference type="NCBIfam" id="TIGR00719">
    <property type="entry name" value="sda_beta"/>
    <property type="match status" value="1"/>
</dbReference>
<dbReference type="Gene3D" id="3.30.1330.90">
    <property type="entry name" value="D-3-phosphoglycerate dehydrogenase, domain 3"/>
    <property type="match status" value="1"/>
</dbReference>
<evidence type="ECO:0000313" key="14">
    <source>
        <dbReference type="EMBL" id="PRO65330.1"/>
    </source>
</evidence>
<dbReference type="Proteomes" id="UP000243650">
    <property type="component" value="Unassembled WGS sequence"/>
</dbReference>
<dbReference type="PROSITE" id="PS51671">
    <property type="entry name" value="ACT"/>
    <property type="match status" value="1"/>
</dbReference>
<gene>
    <name evidence="14" type="primary">sdaAB</name>
    <name evidence="14" type="ORF">C6I21_10720</name>
</gene>
<dbReference type="InterPro" id="IPR004643">
    <property type="entry name" value="Fe-S_L-Ser_bsu"/>
</dbReference>
<keyword evidence="7 11" id="KW-0408">Iron</keyword>
<keyword evidence="9 11" id="KW-0456">Lyase</keyword>
<dbReference type="PANTHER" id="PTHR30182:SF12">
    <property type="entry name" value="L-SERINE DEHYDRATASE, BETA CHAIN-RELATED"/>
    <property type="match status" value="1"/>
</dbReference>
<evidence type="ECO:0000256" key="2">
    <source>
        <dbReference type="ARBA" id="ARBA00004742"/>
    </source>
</evidence>
<dbReference type="CDD" id="cd04903">
    <property type="entry name" value="ACT_LSD"/>
    <property type="match status" value="1"/>
</dbReference>
<dbReference type="OrthoDB" id="9813137at2"/>
<reference evidence="14 15" key="1">
    <citation type="submission" date="2018-03" db="EMBL/GenBank/DDBJ databases">
        <title>Bacillus urumqiensis sp. nov., a moderately haloalkaliphilic bacterium isolated from a salt lake.</title>
        <authorList>
            <person name="Zhao B."/>
            <person name="Liao Z."/>
        </authorList>
    </citation>
    <scope>NUCLEOTIDE SEQUENCE [LARGE SCALE GENOMIC DNA]</scope>
    <source>
        <strain evidence="14 15">BZ-SZ-XJ18</strain>
    </source>
</reference>
<dbReference type="InterPro" id="IPR029009">
    <property type="entry name" value="ASB_dom_sf"/>
</dbReference>
<evidence type="ECO:0000256" key="11">
    <source>
        <dbReference type="PIRNR" id="PIRNR036692"/>
    </source>
</evidence>
<dbReference type="Pfam" id="PF03315">
    <property type="entry name" value="SDH_beta"/>
    <property type="match status" value="1"/>
</dbReference>
<evidence type="ECO:0000259" key="13">
    <source>
        <dbReference type="PROSITE" id="PS51671"/>
    </source>
</evidence>
<dbReference type="GO" id="GO:0006094">
    <property type="term" value="P:gluconeogenesis"/>
    <property type="evidence" value="ECO:0007669"/>
    <property type="project" value="UniProtKB-UniRule"/>
</dbReference>
<keyword evidence="6 11" id="KW-0479">Metal-binding</keyword>
<keyword evidence="4 11" id="KW-0312">Gluconeogenesis</keyword>
<dbReference type="EMBL" id="PVNS01000009">
    <property type="protein sequence ID" value="PRO65330.1"/>
    <property type="molecule type" value="Genomic_DNA"/>
</dbReference>
<dbReference type="SUPFAM" id="SSF143548">
    <property type="entry name" value="Serine metabolism enzymes domain"/>
    <property type="match status" value="1"/>
</dbReference>
<evidence type="ECO:0000313" key="15">
    <source>
        <dbReference type="Proteomes" id="UP000243650"/>
    </source>
</evidence>
<evidence type="ECO:0000256" key="9">
    <source>
        <dbReference type="ARBA" id="ARBA00023239"/>
    </source>
</evidence>
<organism evidence="14 15">
    <name type="scientific">Alkalicoccus urumqiensis</name>
    <name type="common">Bacillus urumqiensis</name>
    <dbReference type="NCBI Taxonomy" id="1548213"/>
    <lineage>
        <taxon>Bacteria</taxon>
        <taxon>Bacillati</taxon>
        <taxon>Bacillota</taxon>
        <taxon>Bacilli</taxon>
        <taxon>Bacillales</taxon>
        <taxon>Bacillaceae</taxon>
        <taxon>Alkalicoccus</taxon>
    </lineage>
</organism>
<proteinExistence type="inferred from homology"/>
<comment type="similarity">
    <text evidence="3 11 12">Belongs to the iron-sulfur dependent L-serine dehydratase family.</text>
</comment>
<dbReference type="Pfam" id="PF01842">
    <property type="entry name" value="ACT"/>
    <property type="match status" value="1"/>
</dbReference>
<dbReference type="SUPFAM" id="SSF55021">
    <property type="entry name" value="ACT-like"/>
    <property type="match status" value="1"/>
</dbReference>
<dbReference type="InterPro" id="IPR005131">
    <property type="entry name" value="Ser_deHydtase_bsu"/>
</dbReference>
<dbReference type="GO" id="GO:0003941">
    <property type="term" value="F:L-serine ammonia-lyase activity"/>
    <property type="evidence" value="ECO:0007669"/>
    <property type="project" value="UniProtKB-UniRule"/>
</dbReference>
<name>A0A2P6MGG9_ALKUR</name>
<evidence type="ECO:0000256" key="10">
    <source>
        <dbReference type="ARBA" id="ARBA00049406"/>
    </source>
</evidence>
<comment type="caution">
    <text evidence="14">The sequence shown here is derived from an EMBL/GenBank/DDBJ whole genome shotgun (WGS) entry which is preliminary data.</text>
</comment>
<evidence type="ECO:0000256" key="6">
    <source>
        <dbReference type="ARBA" id="ARBA00022723"/>
    </source>
</evidence>
<dbReference type="GO" id="GO:0046872">
    <property type="term" value="F:metal ion binding"/>
    <property type="evidence" value="ECO:0007669"/>
    <property type="project" value="UniProtKB-UniRule"/>
</dbReference>
<dbReference type="InterPro" id="IPR051318">
    <property type="entry name" value="Fe-S_L-Ser"/>
</dbReference>
<evidence type="ECO:0000256" key="4">
    <source>
        <dbReference type="ARBA" id="ARBA00022432"/>
    </source>
</evidence>
<evidence type="ECO:0000256" key="5">
    <source>
        <dbReference type="ARBA" id="ARBA00022485"/>
    </source>
</evidence>
<feature type="domain" description="ACT" evidence="13">
    <location>
        <begin position="148"/>
        <end position="220"/>
    </location>
</feature>
<comment type="pathway">
    <text evidence="2 11">Carbohydrate biosynthesis; gluconeogenesis.</text>
</comment>
<dbReference type="UniPathway" id="UPA00138"/>
<dbReference type="AlphaFoldDB" id="A0A2P6MGG9"/>
<dbReference type="FunFam" id="3.30.70.260:FF:000008">
    <property type="entry name" value="D-3-phosphoglycerate dehydrogenase, chloroplastic"/>
    <property type="match status" value="1"/>
</dbReference>
<dbReference type="Gene3D" id="3.30.70.260">
    <property type="match status" value="1"/>
</dbReference>
<keyword evidence="5 11" id="KW-0004">4Fe-4S</keyword>